<dbReference type="OrthoDB" id="3403359at2"/>
<keyword evidence="4" id="KW-1185">Reference proteome</keyword>
<accession>A0A1N7DEP2</accession>
<keyword evidence="1" id="KW-0812">Transmembrane</keyword>
<dbReference type="Proteomes" id="UP000186004">
    <property type="component" value="Unassembled WGS sequence"/>
</dbReference>
<organism evidence="3 4">
    <name type="scientific">Micromonospora avicenniae</name>
    <dbReference type="NCBI Taxonomy" id="1198245"/>
    <lineage>
        <taxon>Bacteria</taxon>
        <taxon>Bacillati</taxon>
        <taxon>Actinomycetota</taxon>
        <taxon>Actinomycetes</taxon>
        <taxon>Micromonosporales</taxon>
        <taxon>Micromonosporaceae</taxon>
        <taxon>Micromonospora</taxon>
    </lineage>
</organism>
<feature type="transmembrane region" description="Helical" evidence="1">
    <location>
        <begin position="61"/>
        <end position="86"/>
    </location>
</feature>
<proteinExistence type="predicted"/>
<evidence type="ECO:0000313" key="3">
    <source>
        <dbReference type="EMBL" id="SIR74254.1"/>
    </source>
</evidence>
<feature type="transmembrane region" description="Helical" evidence="1">
    <location>
        <begin position="98"/>
        <end position="117"/>
    </location>
</feature>
<evidence type="ECO:0000256" key="1">
    <source>
        <dbReference type="SAM" id="Phobius"/>
    </source>
</evidence>
<protein>
    <submittedName>
        <fullName evidence="3">Uncharacterized protein</fullName>
    </submittedName>
</protein>
<dbReference type="AlphaFoldDB" id="A0A1N7DEP2"/>
<dbReference type="STRING" id="1198245.SAMN05444858_11676"/>
<feature type="signal peptide" evidence="2">
    <location>
        <begin position="1"/>
        <end position="37"/>
    </location>
</feature>
<dbReference type="RefSeq" id="WP_076472783.1">
    <property type="nucleotide sequence ID" value="NZ_FTNF01000016.1"/>
</dbReference>
<feature type="chain" id="PRO_5009941062" evidence="2">
    <location>
        <begin position="38"/>
        <end position="206"/>
    </location>
</feature>
<keyword evidence="1" id="KW-0472">Membrane</keyword>
<sequence>MSTGIAATDVTRRRVPPVVIGSSLMLALSGLARLAQAAAEAAVQGAYLRAHERVGTPSGFAALPMVFLMAVGLVVALSALAFLALALANLGGWNWTRIVTWILGAVTLVFAGFWLVLNLLPSDDGVSALDGTDWDSVHALAGRLMPGWAEPVGAVSGYVASPALLVALVLLALPPTNAFYRRQRISPYEPLILYPGATLPHPSGRP</sequence>
<evidence type="ECO:0000256" key="2">
    <source>
        <dbReference type="SAM" id="SignalP"/>
    </source>
</evidence>
<name>A0A1N7DEP2_9ACTN</name>
<gene>
    <name evidence="3" type="ORF">SAMN05444858_11676</name>
</gene>
<feature type="transmembrane region" description="Helical" evidence="1">
    <location>
        <begin position="152"/>
        <end position="173"/>
    </location>
</feature>
<keyword evidence="2" id="KW-0732">Signal</keyword>
<keyword evidence="1" id="KW-1133">Transmembrane helix</keyword>
<evidence type="ECO:0000313" key="4">
    <source>
        <dbReference type="Proteomes" id="UP000186004"/>
    </source>
</evidence>
<reference evidence="3 4" key="1">
    <citation type="submission" date="2017-01" db="EMBL/GenBank/DDBJ databases">
        <authorList>
            <person name="Mah S.A."/>
            <person name="Swanson W.J."/>
            <person name="Moy G.W."/>
            <person name="Vacquier V.D."/>
        </authorList>
    </citation>
    <scope>NUCLEOTIDE SEQUENCE [LARGE SCALE GENOMIC DNA]</scope>
    <source>
        <strain evidence="3 4">DSM 45758</strain>
    </source>
</reference>
<dbReference type="EMBL" id="FTNF01000016">
    <property type="protein sequence ID" value="SIR74254.1"/>
    <property type="molecule type" value="Genomic_DNA"/>
</dbReference>